<dbReference type="RefSeq" id="WP_071856350.1">
    <property type="nucleotide sequence ID" value="NZ_JXLB01000037.1"/>
</dbReference>
<sequence length="89" mass="10215">MANRFEQAKNNFKEVTTSPEITDSNTTSTRLDTALNPAEQVEKTKPTQITLYPSEKEKVQILKQTLNRKSVSEVIRDLINAEYSRQFPN</sequence>
<dbReference type="STRING" id="150033.RV14_GL001597"/>
<dbReference type="Proteomes" id="UP000182152">
    <property type="component" value="Unassembled WGS sequence"/>
</dbReference>
<keyword evidence="3" id="KW-1185">Reference proteome</keyword>
<feature type="region of interest" description="Disordered" evidence="1">
    <location>
        <begin position="1"/>
        <end position="28"/>
    </location>
</feature>
<dbReference type="EMBL" id="JXLB01000037">
    <property type="protein sequence ID" value="OJG77271.1"/>
    <property type="molecule type" value="Genomic_DNA"/>
</dbReference>
<reference evidence="2 3" key="1">
    <citation type="submission" date="2014-12" db="EMBL/GenBank/DDBJ databases">
        <title>Draft genome sequences of 29 type strains of Enterococci.</title>
        <authorList>
            <person name="Zhong Z."/>
            <person name="Sun Z."/>
            <person name="Liu W."/>
            <person name="Zhang W."/>
            <person name="Zhang H."/>
        </authorList>
    </citation>
    <scope>NUCLEOTIDE SEQUENCE [LARGE SCALE GENOMIC DNA]</scope>
    <source>
        <strain evidence="2 3">DSM 15687</strain>
    </source>
</reference>
<feature type="compositionally biased region" description="Polar residues" evidence="1">
    <location>
        <begin position="8"/>
        <end position="28"/>
    </location>
</feature>
<comment type="caution">
    <text evidence="2">The sequence shown here is derived from an EMBL/GenBank/DDBJ whole genome shotgun (WGS) entry which is preliminary data.</text>
</comment>
<evidence type="ECO:0000256" key="1">
    <source>
        <dbReference type="SAM" id="MobiDB-lite"/>
    </source>
</evidence>
<name>A0A1L8W896_9ENTE</name>
<organism evidence="2 3">
    <name type="scientific">Enterococcus ratti</name>
    <dbReference type="NCBI Taxonomy" id="150033"/>
    <lineage>
        <taxon>Bacteria</taxon>
        <taxon>Bacillati</taxon>
        <taxon>Bacillota</taxon>
        <taxon>Bacilli</taxon>
        <taxon>Lactobacillales</taxon>
        <taxon>Enterococcaceae</taxon>
        <taxon>Enterococcus</taxon>
    </lineage>
</organism>
<proteinExistence type="predicted"/>
<protein>
    <submittedName>
        <fullName evidence="2">Uncharacterized protein</fullName>
    </submittedName>
</protein>
<dbReference type="AlphaFoldDB" id="A0A1L8W896"/>
<evidence type="ECO:0000313" key="2">
    <source>
        <dbReference type="EMBL" id="OJG77271.1"/>
    </source>
</evidence>
<gene>
    <name evidence="2" type="ORF">RV14_GL001597</name>
</gene>
<evidence type="ECO:0000313" key="3">
    <source>
        <dbReference type="Proteomes" id="UP000182152"/>
    </source>
</evidence>
<accession>A0A1L8W896</accession>
<dbReference type="OrthoDB" id="9852834at2"/>